<keyword evidence="1" id="KW-0472">Membrane</keyword>
<dbReference type="InterPro" id="IPR021434">
    <property type="entry name" value="DUF3082"/>
</dbReference>
<feature type="transmembrane region" description="Helical" evidence="1">
    <location>
        <begin position="12"/>
        <end position="37"/>
    </location>
</feature>
<keyword evidence="1" id="KW-0812">Transmembrane</keyword>
<dbReference type="AlphaFoldDB" id="A0A2D2Q131"/>
<dbReference type="Pfam" id="PF11282">
    <property type="entry name" value="DUF3082"/>
    <property type="match status" value="1"/>
</dbReference>
<evidence type="ECO:0000313" key="2">
    <source>
        <dbReference type="EMBL" id="ATS18222.1"/>
    </source>
</evidence>
<dbReference type="OrthoDB" id="565255at2"/>
<dbReference type="PANTHER" id="PTHR35733:SF1">
    <property type="entry name" value="OS02G0307800 PROTEIN"/>
    <property type="match status" value="1"/>
</dbReference>
<dbReference type="Proteomes" id="UP000231057">
    <property type="component" value="Chromosome"/>
</dbReference>
<evidence type="ECO:0000256" key="1">
    <source>
        <dbReference type="SAM" id="Phobius"/>
    </source>
</evidence>
<dbReference type="KEGG" id="slw:BRW62_05015"/>
<sequence length="95" mass="9970">MTAPSATPVRCLTGACIAGTLGLLLYRLTGAIAYSFASHAVSTHNQLIYSLTVAVRTLVVGLCTLGTGVFSIIGVGLVALSVQILWQRWVQPSHD</sequence>
<keyword evidence="3" id="KW-1185">Reference proteome</keyword>
<name>A0A2D2Q131_PARLV</name>
<feature type="transmembrane region" description="Helical" evidence="1">
    <location>
        <begin position="58"/>
        <end position="86"/>
    </location>
</feature>
<accession>A0A2D2Q131</accession>
<organism evidence="2 3">
    <name type="scientific">Parathermosynechococcus lividus PCC 6715</name>
    <dbReference type="NCBI Taxonomy" id="1917166"/>
    <lineage>
        <taxon>Bacteria</taxon>
        <taxon>Bacillati</taxon>
        <taxon>Cyanobacteriota</taxon>
        <taxon>Cyanophyceae</taxon>
        <taxon>Acaryochloridales</taxon>
        <taxon>Thermosynechococcaceae</taxon>
        <taxon>Parathermosynechococcus</taxon>
    </lineage>
</organism>
<dbReference type="RefSeq" id="WP_099798570.1">
    <property type="nucleotide sequence ID" value="NZ_CP018092.1"/>
</dbReference>
<dbReference type="PANTHER" id="PTHR35733">
    <property type="entry name" value="OS02G0307800 PROTEIN"/>
    <property type="match status" value="1"/>
</dbReference>
<dbReference type="EMBL" id="CP018092">
    <property type="protein sequence ID" value="ATS18222.1"/>
    <property type="molecule type" value="Genomic_DNA"/>
</dbReference>
<reference evidence="3" key="2">
    <citation type="journal article" date="2022" name="Front. Microbiol.">
        <title>Comparative Genomic Analysis Revealed Distinct Molecular Components and Organization of CO2-Concentrating Mechanism in Thermophilic Cyanobacteria.</title>
        <authorList>
            <person name="Tang J."/>
            <person name="Zhou H."/>
            <person name="Yao D."/>
            <person name="Riaz S."/>
            <person name="You D."/>
            <person name="Klepacz-Smolka A."/>
            <person name="Daroch M."/>
        </authorList>
    </citation>
    <scope>NUCLEOTIDE SEQUENCE [LARGE SCALE GENOMIC DNA]</scope>
    <source>
        <strain evidence="3">PCC 6715</strain>
    </source>
</reference>
<protein>
    <recommendedName>
        <fullName evidence="4">DUF3082 domain-containing protein</fullName>
    </recommendedName>
</protein>
<keyword evidence="1" id="KW-1133">Transmembrane helix</keyword>
<evidence type="ECO:0000313" key="3">
    <source>
        <dbReference type="Proteomes" id="UP000231057"/>
    </source>
</evidence>
<gene>
    <name evidence="2" type="ORF">BRW62_05015</name>
</gene>
<evidence type="ECO:0008006" key="4">
    <source>
        <dbReference type="Google" id="ProtNLM"/>
    </source>
</evidence>
<proteinExistence type="predicted"/>
<reference evidence="2 3" key="1">
    <citation type="submission" date="2016-11" db="EMBL/GenBank/DDBJ databases">
        <title>Complete genome sequence of thermophilic cyanobacteria strain Synechococcus sp. PCC6715.</title>
        <authorList>
            <person name="Tang J."/>
            <person name="Daroch M."/>
            <person name="Liang Y."/>
            <person name="Jiang D."/>
            <person name="Shah M."/>
        </authorList>
    </citation>
    <scope>NUCLEOTIDE SEQUENCE [LARGE SCALE GENOMIC DNA]</scope>
    <source>
        <strain evidence="2 3">PCC 6715</strain>
    </source>
</reference>